<dbReference type="Proteomes" id="UP001139193">
    <property type="component" value="Unassembled WGS sequence"/>
</dbReference>
<accession>A0A9X1VES0</accession>
<gene>
    <name evidence="2" type="ORF">MON38_07560</name>
</gene>
<proteinExistence type="predicted"/>
<name>A0A9X1VES0_9BACT</name>
<reference evidence="2" key="1">
    <citation type="submission" date="2022-03" db="EMBL/GenBank/DDBJ databases">
        <title>Bacterial whole genome sequence for Hymenobacter sp. DH14.</title>
        <authorList>
            <person name="Le V."/>
        </authorList>
    </citation>
    <scope>NUCLEOTIDE SEQUENCE</scope>
    <source>
        <strain evidence="2">DH14</strain>
    </source>
</reference>
<evidence type="ECO:0008006" key="4">
    <source>
        <dbReference type="Google" id="ProtNLM"/>
    </source>
</evidence>
<feature type="chain" id="PRO_5040920411" description="Outer membrane protein beta-barrel domain-containing protein" evidence="1">
    <location>
        <begin position="20"/>
        <end position="201"/>
    </location>
</feature>
<feature type="signal peptide" evidence="1">
    <location>
        <begin position="1"/>
        <end position="19"/>
    </location>
</feature>
<keyword evidence="3" id="KW-1185">Reference proteome</keyword>
<comment type="caution">
    <text evidence="2">The sequence shown here is derived from an EMBL/GenBank/DDBJ whole genome shotgun (WGS) entry which is preliminary data.</text>
</comment>
<dbReference type="AlphaFoldDB" id="A0A9X1VES0"/>
<evidence type="ECO:0000313" key="2">
    <source>
        <dbReference type="EMBL" id="MCI1187273.1"/>
    </source>
</evidence>
<organism evidence="2 3">
    <name type="scientific">Hymenobacter cyanobacteriorum</name>
    <dbReference type="NCBI Taxonomy" id="2926463"/>
    <lineage>
        <taxon>Bacteria</taxon>
        <taxon>Pseudomonadati</taxon>
        <taxon>Bacteroidota</taxon>
        <taxon>Cytophagia</taxon>
        <taxon>Cytophagales</taxon>
        <taxon>Hymenobacteraceae</taxon>
        <taxon>Hymenobacter</taxon>
    </lineage>
</organism>
<dbReference type="EMBL" id="JALBGC010000002">
    <property type="protein sequence ID" value="MCI1187273.1"/>
    <property type="molecule type" value="Genomic_DNA"/>
</dbReference>
<sequence length="201" mass="21817">MASHYHFLPALLLSLTVQAQSAPGAPPAASSSWQMGLGVGNGLEMHGGYRAQRWVSYARVRGKIWGPDAEPRAHLFGDDINAYSQQFEVAAGLVGYPLKAGKSIVIVAAGLAYVNGRQLGEYRYSLRKSGLFTSDATHYYAYRDYAALGLPLELAWQAPEFAHSSVRLGLTGQANLNPQHSVYCLLSTVQFDLARWSAAGR</sequence>
<evidence type="ECO:0000256" key="1">
    <source>
        <dbReference type="SAM" id="SignalP"/>
    </source>
</evidence>
<evidence type="ECO:0000313" key="3">
    <source>
        <dbReference type="Proteomes" id="UP001139193"/>
    </source>
</evidence>
<protein>
    <recommendedName>
        <fullName evidence="4">Outer membrane protein beta-barrel domain-containing protein</fullName>
    </recommendedName>
</protein>
<keyword evidence="1" id="KW-0732">Signal</keyword>
<dbReference type="RefSeq" id="WP_241935553.1">
    <property type="nucleotide sequence ID" value="NZ_JALBGC010000002.1"/>
</dbReference>